<gene>
    <name evidence="2" type="ORF">EZI54_08630</name>
</gene>
<feature type="transmembrane region" description="Helical" evidence="1">
    <location>
        <begin position="115"/>
        <end position="135"/>
    </location>
</feature>
<feature type="transmembrane region" description="Helical" evidence="1">
    <location>
        <begin position="36"/>
        <end position="55"/>
    </location>
</feature>
<dbReference type="Proteomes" id="UP000313645">
    <property type="component" value="Unassembled WGS sequence"/>
</dbReference>
<evidence type="ECO:0000256" key="1">
    <source>
        <dbReference type="SAM" id="Phobius"/>
    </source>
</evidence>
<keyword evidence="1" id="KW-1133">Transmembrane helix</keyword>
<feature type="transmembrane region" description="Helical" evidence="1">
    <location>
        <begin position="217"/>
        <end position="237"/>
    </location>
</feature>
<accession>A0ABY1ZLY2</accession>
<reference evidence="2 3" key="1">
    <citation type="submission" date="2019-02" db="EMBL/GenBank/DDBJ databases">
        <title>Marinobacter halodurans sp. nov., a marine bacterium isolated from sea tidal flat.</title>
        <authorList>
            <person name="Yoo Y."/>
            <person name="Lee D.W."/>
            <person name="Kim B.S."/>
            <person name="Kim J.-J."/>
        </authorList>
    </citation>
    <scope>NUCLEOTIDE SEQUENCE [LARGE SCALE GENOMIC DNA]</scope>
    <source>
        <strain evidence="2 3">YJ-S3-2</strain>
    </source>
</reference>
<feature type="transmembrane region" description="Helical" evidence="1">
    <location>
        <begin position="5"/>
        <end position="24"/>
    </location>
</feature>
<dbReference type="RefSeq" id="WP_131481012.1">
    <property type="nucleotide sequence ID" value="NZ_SJDL01000010.1"/>
</dbReference>
<keyword evidence="3" id="KW-1185">Reference proteome</keyword>
<protein>
    <recommendedName>
        <fullName evidence="4">O-antigen ligase domain-containing protein</fullName>
    </recommendedName>
</protein>
<feature type="transmembrane region" description="Helical" evidence="1">
    <location>
        <begin position="183"/>
        <end position="211"/>
    </location>
</feature>
<feature type="transmembrane region" description="Helical" evidence="1">
    <location>
        <begin position="147"/>
        <end position="171"/>
    </location>
</feature>
<evidence type="ECO:0000313" key="2">
    <source>
        <dbReference type="EMBL" id="TBW56702.1"/>
    </source>
</evidence>
<feature type="transmembrane region" description="Helical" evidence="1">
    <location>
        <begin position="301"/>
        <end position="324"/>
    </location>
</feature>
<name>A0ABY1ZLY2_9GAMM</name>
<keyword evidence="1" id="KW-0472">Membrane</keyword>
<evidence type="ECO:0008006" key="4">
    <source>
        <dbReference type="Google" id="ProtNLM"/>
    </source>
</evidence>
<keyword evidence="1" id="KW-0812">Transmembrane</keyword>
<sequence length="381" mass="44376">MATKAFVFFAAAFLFSNYYYLYFYGFEQGVSLAPGYLSFVKVAGVCFFVMSVFEFRLKTQLRLKELLILTFFVFSAAFFLIKRAYFEVGSDLYLNSILCFLPFAFLEVKNSSRRMLFFEATFWVVIFQTIIDFYINYRGLSLWDNGAYVGGLGNPSSFGMLCNIVLSYLLFFRKRSWSTIICLPIIMFAIVETKSLFSMVAMLLIFCYFFWCLSKIAWFSITIFGGVGVSTFGWWFLPSHLKYKIFSLYSLISEGDLSGSQSIFLRFELHRKFFENLSEHFLYTVFFGYPDYYYYGVDSQILTYFGSFGVLLTAFFLGGVFVHLAFSSRDGSARKFYWVSSFVLCFMFFSNRIIDYYPMPLMFLLLVFGSPRREQGDASYG</sequence>
<feature type="transmembrane region" description="Helical" evidence="1">
    <location>
        <begin position="336"/>
        <end position="354"/>
    </location>
</feature>
<evidence type="ECO:0000313" key="3">
    <source>
        <dbReference type="Proteomes" id="UP000313645"/>
    </source>
</evidence>
<proteinExistence type="predicted"/>
<feature type="transmembrane region" description="Helical" evidence="1">
    <location>
        <begin position="67"/>
        <end position="86"/>
    </location>
</feature>
<comment type="caution">
    <text evidence="2">The sequence shown here is derived from an EMBL/GenBank/DDBJ whole genome shotgun (WGS) entry which is preliminary data.</text>
</comment>
<dbReference type="EMBL" id="SJDL01000010">
    <property type="protein sequence ID" value="TBW56702.1"/>
    <property type="molecule type" value="Genomic_DNA"/>
</dbReference>
<organism evidence="2 3">
    <name type="scientific">Marinobacter halodurans</name>
    <dbReference type="NCBI Taxonomy" id="2528979"/>
    <lineage>
        <taxon>Bacteria</taxon>
        <taxon>Pseudomonadati</taxon>
        <taxon>Pseudomonadota</taxon>
        <taxon>Gammaproteobacteria</taxon>
        <taxon>Pseudomonadales</taxon>
        <taxon>Marinobacteraceae</taxon>
        <taxon>Marinobacter</taxon>
    </lineage>
</organism>